<evidence type="ECO:0000256" key="6">
    <source>
        <dbReference type="ARBA" id="ARBA00022843"/>
    </source>
</evidence>
<proteinExistence type="inferred from homology"/>
<keyword evidence="12" id="KW-1185">Reference proteome</keyword>
<accession>A0A8D2DT55</accession>
<dbReference type="GO" id="GO:0051901">
    <property type="term" value="P:positive regulation of mitochondrial depolarization"/>
    <property type="evidence" value="ECO:0007669"/>
    <property type="project" value="TreeGrafter"/>
</dbReference>
<evidence type="ECO:0000256" key="2">
    <source>
        <dbReference type="ARBA" id="ARBA00004300"/>
    </source>
</evidence>
<dbReference type="GO" id="GO:0090200">
    <property type="term" value="P:positive regulation of release of cytochrome c from mitochondria"/>
    <property type="evidence" value="ECO:0007669"/>
    <property type="project" value="TreeGrafter"/>
</dbReference>
<evidence type="ECO:0000256" key="1">
    <source>
        <dbReference type="ARBA" id="ARBA00004123"/>
    </source>
</evidence>
<evidence type="ECO:0000256" key="3">
    <source>
        <dbReference type="ARBA" id="ARBA00008177"/>
    </source>
</evidence>
<reference evidence="11" key="2">
    <citation type="submission" date="2025-09" db="UniProtKB">
        <authorList>
            <consortium name="Ensembl"/>
        </authorList>
    </citation>
    <scope>IDENTIFICATION</scope>
</reference>
<sequence>MINKISWVFTSNSLITENFEGPFLFWRMLIPELELSELEGLGLSDTPTCKIKDSSIGKMRGQATGGVQEKTPENGLGLREYSTFNFWKAPTASTHSFNLL</sequence>
<dbReference type="Pfam" id="PF15017">
    <property type="entry name" value="WRNPLPNID"/>
    <property type="match status" value="1"/>
</dbReference>
<comment type="similarity">
    <text evidence="3">Belongs to the MLLT11 family.</text>
</comment>
<dbReference type="PANTHER" id="PTHR15404">
    <property type="entry name" value="PROTEIN AF1Q"/>
    <property type="match status" value="1"/>
</dbReference>
<keyword evidence="8" id="KW-0539">Nucleus</keyword>
<dbReference type="InterPro" id="IPR033461">
    <property type="entry name" value="WRNPLPNID"/>
</dbReference>
<protein>
    <recommendedName>
        <fullName evidence="4">Protein AF1q</fullName>
    </recommendedName>
</protein>
<evidence type="ECO:0000313" key="11">
    <source>
        <dbReference type="Ensembl" id="ENSSVLP00005030934.1"/>
    </source>
</evidence>
<evidence type="ECO:0000256" key="7">
    <source>
        <dbReference type="ARBA" id="ARBA00023212"/>
    </source>
</evidence>
<dbReference type="OrthoDB" id="9991950at2759"/>
<name>A0A8D2DT55_SCIVU</name>
<dbReference type="GeneTree" id="ENSGT00390000009895"/>
<comment type="subunit">
    <text evidence="9">Interacts with HSPA8 and LAMP2 isoform A; the interaction may target MLLT11 for degradation via chaperone-mediated autophagy. Interacts with TCF7.</text>
</comment>
<dbReference type="Proteomes" id="UP000694564">
    <property type="component" value="Chromosome 18"/>
</dbReference>
<keyword evidence="7" id="KW-0206">Cytoskeleton</keyword>
<keyword evidence="5" id="KW-0963">Cytoplasm</keyword>
<keyword evidence="6" id="KW-0832">Ubl conjugation</keyword>
<dbReference type="InterPro" id="IPR026778">
    <property type="entry name" value="MLLT11_fam"/>
</dbReference>
<dbReference type="GO" id="GO:0005654">
    <property type="term" value="C:nucleoplasm"/>
    <property type="evidence" value="ECO:0007669"/>
    <property type="project" value="TreeGrafter"/>
</dbReference>
<dbReference type="GO" id="GO:0045893">
    <property type="term" value="P:positive regulation of DNA-templated transcription"/>
    <property type="evidence" value="ECO:0007669"/>
    <property type="project" value="TreeGrafter"/>
</dbReference>
<evidence type="ECO:0000313" key="12">
    <source>
        <dbReference type="Proteomes" id="UP000694564"/>
    </source>
</evidence>
<evidence type="ECO:0000256" key="4">
    <source>
        <dbReference type="ARBA" id="ARBA00021807"/>
    </source>
</evidence>
<dbReference type="GO" id="GO:0097190">
    <property type="term" value="P:apoptotic signaling pathway"/>
    <property type="evidence" value="ECO:0007669"/>
    <property type="project" value="InterPro"/>
</dbReference>
<evidence type="ECO:0000256" key="5">
    <source>
        <dbReference type="ARBA" id="ARBA00022490"/>
    </source>
</evidence>
<dbReference type="GO" id="GO:0005813">
    <property type="term" value="C:centrosome"/>
    <property type="evidence" value="ECO:0007669"/>
    <property type="project" value="UniProtKB-SubCell"/>
</dbReference>
<evidence type="ECO:0000256" key="8">
    <source>
        <dbReference type="ARBA" id="ARBA00023242"/>
    </source>
</evidence>
<comment type="subcellular location">
    <subcellularLocation>
        <location evidence="2">Cytoplasm</location>
        <location evidence="2">Cytoskeleton</location>
        <location evidence="2">Microtubule organizing center</location>
        <location evidence="2">Centrosome</location>
    </subcellularLocation>
    <subcellularLocation>
        <location evidence="1">Nucleus</location>
    </subcellularLocation>
</comment>
<evidence type="ECO:0000256" key="9">
    <source>
        <dbReference type="ARBA" id="ARBA00046904"/>
    </source>
</evidence>
<dbReference type="Ensembl" id="ENSSVLT00005034354.1">
    <property type="protein sequence ID" value="ENSSVLP00005030934.1"/>
    <property type="gene ID" value="ENSSVLG00005024387.1"/>
</dbReference>
<dbReference type="PANTHER" id="PTHR15404:SF2">
    <property type="entry name" value="PROTEIN AF1Q"/>
    <property type="match status" value="1"/>
</dbReference>
<evidence type="ECO:0000259" key="10">
    <source>
        <dbReference type="Pfam" id="PF15017"/>
    </source>
</evidence>
<reference evidence="11" key="1">
    <citation type="submission" date="2025-08" db="UniProtKB">
        <authorList>
            <consortium name="Ensembl"/>
        </authorList>
    </citation>
    <scope>IDENTIFICATION</scope>
</reference>
<dbReference type="AlphaFoldDB" id="A0A8D2DT55"/>
<dbReference type="GO" id="GO:0005829">
    <property type="term" value="C:cytosol"/>
    <property type="evidence" value="ECO:0007669"/>
    <property type="project" value="TreeGrafter"/>
</dbReference>
<organism evidence="11 12">
    <name type="scientific">Sciurus vulgaris</name>
    <name type="common">Eurasian red squirrel</name>
    <dbReference type="NCBI Taxonomy" id="55149"/>
    <lineage>
        <taxon>Eukaryota</taxon>
        <taxon>Metazoa</taxon>
        <taxon>Chordata</taxon>
        <taxon>Craniata</taxon>
        <taxon>Vertebrata</taxon>
        <taxon>Euteleostomi</taxon>
        <taxon>Mammalia</taxon>
        <taxon>Eutheria</taxon>
        <taxon>Euarchontoglires</taxon>
        <taxon>Glires</taxon>
        <taxon>Rodentia</taxon>
        <taxon>Sciuromorpha</taxon>
        <taxon>Sciuridae</taxon>
        <taxon>Sciurinae</taxon>
        <taxon>Sciurini</taxon>
        <taxon>Sciurus</taxon>
    </lineage>
</organism>
<feature type="domain" description="Putative WW-binding" evidence="10">
    <location>
        <begin position="23"/>
        <end position="90"/>
    </location>
</feature>